<dbReference type="PANTHER" id="PTHR33866:SF2">
    <property type="entry name" value="S-ADENOSYLMETHIONINE DECARBOXYLASE PROENZYME"/>
    <property type="match status" value="1"/>
</dbReference>
<comment type="caution">
    <text evidence="16">The sequence shown here is derived from an EMBL/GenBank/DDBJ whole genome shotgun (WGS) entry which is preliminary data.</text>
</comment>
<evidence type="ECO:0000313" key="16">
    <source>
        <dbReference type="EMBL" id="EAY25699.1"/>
    </source>
</evidence>
<sequence>MKALGQHVLVEFYGCPEEVMKDNHLIEKVMNEAAKASGATIVGSHFHTFNPYGVSGVIVIAESHFTVHTWPEYGYAAIDIFTCGETIDNLLAFDYMKRHLKPQNTSTIEMKRGQLQNMFNKNPQGQAKVTSVPS</sequence>
<dbReference type="InterPro" id="IPR042284">
    <property type="entry name" value="AdoMetDC_N"/>
</dbReference>
<keyword evidence="3 15" id="KW-0949">S-adenosyl-L-methionine</keyword>
<evidence type="ECO:0000256" key="4">
    <source>
        <dbReference type="ARBA" id="ARBA00022793"/>
    </source>
</evidence>
<organism evidence="16 17">
    <name type="scientific">Microscilla marina ATCC 23134</name>
    <dbReference type="NCBI Taxonomy" id="313606"/>
    <lineage>
        <taxon>Bacteria</taxon>
        <taxon>Pseudomonadati</taxon>
        <taxon>Bacteroidota</taxon>
        <taxon>Cytophagia</taxon>
        <taxon>Cytophagales</taxon>
        <taxon>Microscillaceae</taxon>
        <taxon>Microscilla</taxon>
    </lineage>
</organism>
<feature type="active site" description="Proton donor; for catalytic activity" evidence="15">
    <location>
        <position position="83"/>
    </location>
</feature>
<evidence type="ECO:0000256" key="2">
    <source>
        <dbReference type="ARBA" id="ARBA00011601"/>
    </source>
</evidence>
<dbReference type="Gene3D" id="3.30.160.750">
    <property type="match status" value="1"/>
</dbReference>
<dbReference type="OrthoDB" id="9793120at2"/>
<dbReference type="InterPro" id="IPR003826">
    <property type="entry name" value="AdoMetDC_fam_prok"/>
</dbReference>
<keyword evidence="11 15" id="KW-0670">Pyruvate</keyword>
<evidence type="ECO:0000256" key="3">
    <source>
        <dbReference type="ARBA" id="ARBA00022691"/>
    </source>
</evidence>
<dbReference type="SUPFAM" id="SSF56276">
    <property type="entry name" value="S-adenosylmethionine decarboxylase"/>
    <property type="match status" value="1"/>
</dbReference>
<comment type="pathway">
    <text evidence="1 15">Amine and polyamine biosynthesis; S-adenosylmethioninamine biosynthesis; S-adenosylmethioninamine from S-adenosyl-L-methionine: step 1/1.</text>
</comment>
<keyword evidence="6 15" id="KW-0745">Spermidine biosynthesis</keyword>
<dbReference type="EMBL" id="AAWS01000044">
    <property type="protein sequence ID" value="EAY25699.1"/>
    <property type="molecule type" value="Genomic_DNA"/>
</dbReference>
<keyword evidence="4 15" id="KW-0210">Decarboxylase</keyword>
<dbReference type="GO" id="GO:0008295">
    <property type="term" value="P:spermidine biosynthetic process"/>
    <property type="evidence" value="ECO:0007669"/>
    <property type="project" value="UniProtKB-UniRule"/>
</dbReference>
<dbReference type="AlphaFoldDB" id="A1ZV43"/>
<evidence type="ECO:0000313" key="17">
    <source>
        <dbReference type="Proteomes" id="UP000004095"/>
    </source>
</evidence>
<dbReference type="GO" id="GO:0005829">
    <property type="term" value="C:cytosol"/>
    <property type="evidence" value="ECO:0007669"/>
    <property type="project" value="TreeGrafter"/>
</dbReference>
<feature type="active site" description="Proton acceptor; for processing activity" evidence="15">
    <location>
        <position position="68"/>
    </location>
</feature>
<dbReference type="InterPro" id="IPR017716">
    <property type="entry name" value="S-AdoMet_deCOase_pro-enz"/>
</dbReference>
<evidence type="ECO:0000256" key="7">
    <source>
        <dbReference type="ARBA" id="ARBA00023115"/>
    </source>
</evidence>
<evidence type="ECO:0000256" key="5">
    <source>
        <dbReference type="ARBA" id="ARBA00022813"/>
    </source>
</evidence>
<comment type="function">
    <text evidence="13 15">Catalyzes the decarboxylation of S-adenosylmethionine to S-adenosylmethioninamine (dcAdoMet), the propylamine donor required for the synthesis of the polyamines spermine and spermidine from the diamine putrescine.</text>
</comment>
<evidence type="ECO:0000256" key="6">
    <source>
        <dbReference type="ARBA" id="ARBA00023066"/>
    </source>
</evidence>
<keyword evidence="10 15" id="KW-0704">Schiff base</keyword>
<evidence type="ECO:0000256" key="9">
    <source>
        <dbReference type="ARBA" id="ARBA00023239"/>
    </source>
</evidence>
<evidence type="ECO:0000256" key="8">
    <source>
        <dbReference type="ARBA" id="ARBA00023145"/>
    </source>
</evidence>
<protein>
    <recommendedName>
        <fullName evidence="15">S-adenosylmethionine decarboxylase proenzyme</fullName>
        <shortName evidence="15">AdoMetDC</shortName>
        <shortName evidence="15">SAMDC</shortName>
        <ecNumber evidence="15">4.1.1.50</ecNumber>
    </recommendedName>
    <component>
        <recommendedName>
            <fullName evidence="15">S-adenosylmethionine decarboxylase beta chain</fullName>
        </recommendedName>
    </component>
    <component>
        <recommendedName>
            <fullName evidence="15">S-adenosylmethionine decarboxylase alpha chain</fullName>
        </recommendedName>
    </component>
</protein>
<evidence type="ECO:0000256" key="12">
    <source>
        <dbReference type="ARBA" id="ARBA00048112"/>
    </source>
</evidence>
<dbReference type="EC" id="4.1.1.50" evidence="15"/>
<keyword evidence="7 15" id="KW-0620">Polyamine biosynthesis</keyword>
<keyword evidence="9 15" id="KW-0456">Lyase</keyword>
<dbReference type="NCBIfam" id="TIGR03330">
    <property type="entry name" value="SAM_DCase_Bsu"/>
    <property type="match status" value="1"/>
</dbReference>
<dbReference type="eggNOG" id="COG1586">
    <property type="taxonomic scope" value="Bacteria"/>
</dbReference>
<feature type="modified residue" description="Pyruvic acid (Ser); by autocatalysis" evidence="15">
    <location>
        <position position="63"/>
    </location>
</feature>
<dbReference type="PANTHER" id="PTHR33866">
    <property type="entry name" value="S-ADENOSYLMETHIONINE DECARBOXYLASE PROENZYME"/>
    <property type="match status" value="1"/>
</dbReference>
<accession>A1ZV43</accession>
<dbReference type="GO" id="GO:0004014">
    <property type="term" value="F:adenosylmethionine decarboxylase activity"/>
    <property type="evidence" value="ECO:0007669"/>
    <property type="project" value="UniProtKB-UniRule"/>
</dbReference>
<keyword evidence="17" id="KW-1185">Reference proteome</keyword>
<evidence type="ECO:0000256" key="15">
    <source>
        <dbReference type="HAMAP-Rule" id="MF_00464"/>
    </source>
</evidence>
<feature type="chain" id="PRO_5023345889" description="S-adenosylmethionine decarboxylase alpha chain" evidence="15">
    <location>
        <begin position="63"/>
        <end position="134"/>
    </location>
</feature>
<comment type="subunit">
    <text evidence="2 15">Heterotetramer of two alpha and two beta chains arranged as a dimer of alpha/beta heterodimers.</text>
</comment>
<feature type="site" description="Cleavage (non-hydrolytic); by autolysis" evidence="15">
    <location>
        <begin position="62"/>
        <end position="63"/>
    </location>
</feature>
<evidence type="ECO:0000256" key="13">
    <source>
        <dbReference type="ARBA" id="ARBA00056215"/>
    </source>
</evidence>
<evidence type="ECO:0000256" key="14">
    <source>
        <dbReference type="ARBA" id="ARBA00061583"/>
    </source>
</evidence>
<evidence type="ECO:0000256" key="1">
    <source>
        <dbReference type="ARBA" id="ARBA00004911"/>
    </source>
</evidence>
<proteinExistence type="inferred from homology"/>
<name>A1ZV43_MICM2</name>
<dbReference type="RefSeq" id="WP_002702218.1">
    <property type="nucleotide sequence ID" value="NZ_AAWS01000044.1"/>
</dbReference>
<dbReference type="Pfam" id="PF02675">
    <property type="entry name" value="AdoMet_dc"/>
    <property type="match status" value="1"/>
</dbReference>
<comment type="cofactor">
    <cofactor evidence="15">
        <name>pyruvate</name>
        <dbReference type="ChEBI" id="CHEBI:15361"/>
    </cofactor>
    <text evidence="15">Binds 1 pyruvoyl group covalently per subunit.</text>
</comment>
<dbReference type="UniPathway" id="UPA00331">
    <property type="reaction ID" value="UER00451"/>
</dbReference>
<keyword evidence="5 15" id="KW-0068">Autocatalytic cleavage</keyword>
<comment type="catalytic activity">
    <reaction evidence="12 15">
        <text>S-adenosyl-L-methionine + H(+) = S-adenosyl 3-(methylsulfanyl)propylamine + CO2</text>
        <dbReference type="Rhea" id="RHEA:15981"/>
        <dbReference type="ChEBI" id="CHEBI:15378"/>
        <dbReference type="ChEBI" id="CHEBI:16526"/>
        <dbReference type="ChEBI" id="CHEBI:57443"/>
        <dbReference type="ChEBI" id="CHEBI:59789"/>
        <dbReference type="EC" id="4.1.1.50"/>
    </reaction>
</comment>
<dbReference type="Gene3D" id="3.30.360.110">
    <property type="entry name" value="S-adenosylmethionine decarboxylase domain"/>
    <property type="match status" value="1"/>
</dbReference>
<reference evidence="16 17" key="1">
    <citation type="submission" date="2007-01" db="EMBL/GenBank/DDBJ databases">
        <authorList>
            <person name="Haygood M."/>
            <person name="Podell S."/>
            <person name="Anderson C."/>
            <person name="Hopkinson B."/>
            <person name="Roe K."/>
            <person name="Barbeau K."/>
            <person name="Gaasterland T."/>
            <person name="Ferriera S."/>
            <person name="Johnson J."/>
            <person name="Kravitz S."/>
            <person name="Beeson K."/>
            <person name="Sutton G."/>
            <person name="Rogers Y.-H."/>
            <person name="Friedman R."/>
            <person name="Frazier M."/>
            <person name="Venter J.C."/>
        </authorList>
    </citation>
    <scope>NUCLEOTIDE SEQUENCE [LARGE SCALE GENOMIC DNA]</scope>
    <source>
        <strain evidence="16 17">ATCC 23134</strain>
    </source>
</reference>
<dbReference type="FunFam" id="3.30.360.110:FF:000001">
    <property type="entry name" value="S-adenosylmethionine decarboxylase proenzyme"/>
    <property type="match status" value="1"/>
</dbReference>
<gene>
    <name evidence="15" type="primary">speH</name>
    <name evidence="16" type="ORF">M23134_04873</name>
</gene>
<comment type="similarity">
    <text evidence="14 15">Belongs to the prokaryotic AdoMetDC family. Type 1 subfamily.</text>
</comment>
<keyword evidence="8 15" id="KW-0865">Zymogen</keyword>
<comment type="PTM">
    <text evidence="15">Is synthesized initially as an inactive proenzyme. Formation of the active enzyme involves a self-maturation process in which the active site pyruvoyl group is generated from an internal serine residue via an autocatalytic post-translational modification. Two non-identical subunits are generated from the proenzyme in this reaction, and the pyruvate is formed at the N-terminus of the alpha chain, which is derived from the carboxyl end of the proenzyme. The post-translation cleavage follows an unusual pathway, termed non-hydrolytic serinolysis, in which the side chain hydroxyl group of the serine supplies its oxygen atom to form the C-terminus of the beta chain, while the remainder of the serine residue undergoes an oxidative deamination to produce ammonia and the pyruvoyl group blocking the N-terminus of the alpha chain.</text>
</comment>
<evidence type="ECO:0000256" key="10">
    <source>
        <dbReference type="ARBA" id="ARBA00023270"/>
    </source>
</evidence>
<dbReference type="Proteomes" id="UP000004095">
    <property type="component" value="Unassembled WGS sequence"/>
</dbReference>
<dbReference type="InterPro" id="IPR042286">
    <property type="entry name" value="AdoMetDC_C"/>
</dbReference>
<feature type="chain" id="PRO_5023345890" description="S-adenosylmethionine decarboxylase beta chain" evidence="15">
    <location>
        <begin position="1"/>
        <end position="62"/>
    </location>
</feature>
<evidence type="ECO:0000256" key="11">
    <source>
        <dbReference type="ARBA" id="ARBA00023317"/>
    </source>
</evidence>
<feature type="active site" description="Schiff-base intermediate with substrate; via pyruvic acid" evidence="15">
    <location>
        <position position="63"/>
    </location>
</feature>
<dbReference type="InterPro" id="IPR016067">
    <property type="entry name" value="S-AdoMet_deCO2ase_core"/>
</dbReference>
<dbReference type="HAMAP" id="MF_00464">
    <property type="entry name" value="AdoMetDC_1"/>
    <property type="match status" value="1"/>
</dbReference>